<reference evidence="3 4" key="1">
    <citation type="submission" date="2019-07" db="EMBL/GenBank/DDBJ databases">
        <title>Whole genome shotgun sequence of Rhizobium naphthalenivorans NBRC 107585.</title>
        <authorList>
            <person name="Hosoyama A."/>
            <person name="Uohara A."/>
            <person name="Ohji S."/>
            <person name="Ichikawa N."/>
        </authorList>
    </citation>
    <scope>NUCLEOTIDE SEQUENCE [LARGE SCALE GENOMIC DNA]</scope>
    <source>
        <strain evidence="3 4">NBRC 107585</strain>
    </source>
</reference>
<comment type="caution">
    <text evidence="3">The sequence shown here is derived from an EMBL/GenBank/DDBJ whole genome shotgun (WGS) entry which is preliminary data.</text>
</comment>
<feature type="signal peptide" evidence="2">
    <location>
        <begin position="1"/>
        <end position="21"/>
    </location>
</feature>
<dbReference type="EMBL" id="BJZP01000011">
    <property type="protein sequence ID" value="GEO85560.1"/>
    <property type="molecule type" value="Genomic_DNA"/>
</dbReference>
<feature type="chain" id="PRO_5022161147" evidence="2">
    <location>
        <begin position="22"/>
        <end position="1415"/>
    </location>
</feature>
<accession>A0A512HJI1</accession>
<keyword evidence="2" id="KW-0732">Signal</keyword>
<gene>
    <name evidence="3" type="ORF">RNA01_24920</name>
</gene>
<dbReference type="RefSeq" id="WP_147180534.1">
    <property type="nucleotide sequence ID" value="NZ_BJZP01000011.1"/>
</dbReference>
<keyword evidence="1" id="KW-0175">Coiled coil</keyword>
<keyword evidence="4" id="KW-1185">Reference proteome</keyword>
<sequence length="1415" mass="152007">MMRLGKVIALLAFLFPLPVTATAEPLVQIQYHPDPCQEIAAIAEGETATVGKVTISLQPFYYAACERVREQIVDSIKARATVLRGDLETEFKVRASTLYDRFLTWLHDLVDKQAGPAGLTAEEREQFYRAWLQSPDQDLSIYVNAYMAEKMPDVQAALERYQKDSSREIVTGLQALWDEARKKLEALDAAYDDLKDAEPETKYTDILEKHGLSGEWIDRLGNYEAQFDLLDKSYGLLDTARVIHSAFTADTYAGRLEGMFSLMEKFGGYLSDSRVPGVSLLGTLVQSYGKIAKETLARANALKLLIRAREGYCVGLATHTLDDARGRAFKALVGDGIQACPLNENLPLLKDIYVQSEPEDLSQLYFWLDGAFIKGRENGGGASAVNKAQAFIRDAADIGFSDYVGKDADMATIASVYNTPYGPQDYLTDLPGHRAVPGLAGIISEGDAVIDAIGERIRALRTGLALDSFCDDAAFERLLDSEASLKLSAYPLDDTNQLGRLKVSYALGFIQQHREIAGGTATRTEAYRRYREIWERLKLLSVVRIEGQLLDESRKGGACDRCGMAPVTVRVSNGSEMTGCKVPNADAQGRFTARIVTRSTEVSIDPAATVGDITSKPAIIDARHLDLTGVRPPFVRQFSVNLFMPFVAGEDLTDALNVLRGLHGAVMEAAASGRIACSAGHMAYSELKTAAGTLANRITALEQEVDKRSPQLAALERAGERSRQLADEAQRAAQAVADAKQKAEAAALTACDRAAELRKETDEALQRRNLTEIRSAVTGAKLQARTATNEDRKAQDAASATEELVQTSLPTIEEIGAVPARIAAMASEKGGLQGTADDGTARRAALGEAVRSIEAIVPRAEAAHRAVLSLAAKAGTEDADTAIAETDRLLAEIHAAAGELAGCSEQLDKASAVAMSEGGLLAERLERLSQRIHPIGSRNGGPALIDALRSAASSARASADVSEIFAEATTAAAGDAARCLALGESALTTDRTDDNAAAAEAAIAQCRFEDARRLLEGMTGSPRYTELAASYQAAVDREGQTKADYDRAQALYQAGTIDAALDALRKARANTQCDNFRIAIDSATTKIEAGANDPLTSAIRAAIDSCDFTAARDGLATLSAAGHPLVAELRASYESAVDRETQTQALWDQARTLNGENKTTEAVAVLRSARSNTRCGAFASRIDRALAALGATQPGPPSDVTAVMNWEQPWSGTIKLTQLQINGATTSLPSAVQMLDRDWRRAKAQAERQSDGIKGIGTMLASPIGEAIVGAAKATLDVLDQGIPMGFALTAQEDGFRVVPVGEIDPGMQKNVDRIPLLKPEEERLLQASYTNPIGSLSLNVSMRAADTFDQVELQIELEGRRPPDDDAGSEIRTVKLTISGSLKPGWIPTSLLATEITTRFQSAMKRYASKPSNP</sequence>
<evidence type="ECO:0000256" key="2">
    <source>
        <dbReference type="SAM" id="SignalP"/>
    </source>
</evidence>
<proteinExistence type="predicted"/>
<evidence type="ECO:0000313" key="4">
    <source>
        <dbReference type="Proteomes" id="UP000321717"/>
    </source>
</evidence>
<evidence type="ECO:0000256" key="1">
    <source>
        <dbReference type="SAM" id="Coils"/>
    </source>
</evidence>
<dbReference type="Proteomes" id="UP000321717">
    <property type="component" value="Unassembled WGS sequence"/>
</dbReference>
<feature type="coiled-coil region" evidence="1">
    <location>
        <begin position="684"/>
        <end position="746"/>
    </location>
</feature>
<protein>
    <submittedName>
        <fullName evidence="3">Uncharacterized protein</fullName>
    </submittedName>
</protein>
<name>A0A512HJI1_9HYPH</name>
<evidence type="ECO:0000313" key="3">
    <source>
        <dbReference type="EMBL" id="GEO85560.1"/>
    </source>
</evidence>
<organism evidence="3 4">
    <name type="scientific">Ciceribacter naphthalenivorans</name>
    <dbReference type="NCBI Taxonomy" id="1118451"/>
    <lineage>
        <taxon>Bacteria</taxon>
        <taxon>Pseudomonadati</taxon>
        <taxon>Pseudomonadota</taxon>
        <taxon>Alphaproteobacteria</taxon>
        <taxon>Hyphomicrobiales</taxon>
        <taxon>Rhizobiaceae</taxon>
        <taxon>Ciceribacter</taxon>
    </lineage>
</organism>